<keyword evidence="3" id="KW-1185">Reference proteome</keyword>
<organism evidence="2 3">
    <name type="scientific">Brenneria goodwinii</name>
    <dbReference type="NCBI Taxonomy" id="1109412"/>
    <lineage>
        <taxon>Bacteria</taxon>
        <taxon>Pseudomonadati</taxon>
        <taxon>Pseudomonadota</taxon>
        <taxon>Gammaproteobacteria</taxon>
        <taxon>Enterobacterales</taxon>
        <taxon>Pectobacteriaceae</taxon>
        <taxon>Brenneria</taxon>
    </lineage>
</organism>
<proteinExistence type="predicted"/>
<feature type="compositionally biased region" description="Polar residues" evidence="1">
    <location>
        <begin position="23"/>
        <end position="39"/>
    </location>
</feature>
<evidence type="ECO:0000256" key="1">
    <source>
        <dbReference type="SAM" id="MobiDB-lite"/>
    </source>
</evidence>
<protein>
    <submittedName>
        <fullName evidence="2">Uncharacterized protein</fullName>
    </submittedName>
</protein>
<name>A0A0G4K0P1_9GAMM</name>
<accession>A0A0G4K0P1</accession>
<evidence type="ECO:0000313" key="2">
    <source>
        <dbReference type="EMBL" id="CPR20163.1"/>
    </source>
</evidence>
<dbReference type="Proteomes" id="UP000044377">
    <property type="component" value="Unassembled WGS sequence"/>
</dbReference>
<gene>
    <name evidence="2" type="ORF">BN1221_04169c</name>
</gene>
<feature type="region of interest" description="Disordered" evidence="1">
    <location>
        <begin position="1"/>
        <end position="39"/>
    </location>
</feature>
<feature type="region of interest" description="Disordered" evidence="1">
    <location>
        <begin position="456"/>
        <end position="490"/>
    </location>
</feature>
<sequence>MRVGIRADLVSAGIHSDEERQRTPSNGTRRSPPAENTLSAVEFGTIQIRDEDKPYKKRLAMREQGSSEPSAYKSVVAAQSRSVRQRSKSNVEKDLWHCSQQRREEFKDLLSTYNPSLSGPGFLRVIRNLTDAAAPLINVQLPTERNDIRLFRICVPGHGDDVYVLRRDIDGELRDLRRLQRPGDGNEMRGIMAQMEKSAFQSHGVAAAALGKSMSYPHQSKLWQSTKRKQEFQTLYTAYRQLPGKLDVTGGHFLDALYKLTIEAEKCGSAQDTNVADIRLFTIRVPGTPAPVQVLRRLDTSGSLADIRLTSQTSLEETLDQMSDSRRNAGSAFLSAPRRDRYLQTLWKRHLAPQLASELERFRRAQPDESLADAPAFIRHLDQLCDKNPGDIVDRRFGISRHVITPLGSSQPITVLRRKLDSEQIRIRAVDNKVIDNLYAERAAMRSLRSIGPKRKQEVAVSTEPSKRRKILTQQNHQPRKSSAPAQALGQQVHRITVQQQYKDKTVDVTHLVTGAVGRISGGPRTLETTYANSPALIRAPHSYADNRERQVLRWLSSVLLKAFPGGREVQAYYDRASDEIWISSNARGTNRKIRMLLNENGLQGELQKQLQAGKVHLDMNDRWLRHATQLEQILNDRSVWPPDANPVLQAITAGRFRVSSENFHFTGGGRQIDLHAERRIKQAFENETGRMLESNRIVGTKRPCGICAEALQFSDDQHRGPFWQTKAAHAFIDTKSAINSNVAKGIPTYISRNRSGELDLNVSDSDSDA</sequence>
<dbReference type="EMBL" id="CGIG01000001">
    <property type="protein sequence ID" value="CPR20163.1"/>
    <property type="molecule type" value="Genomic_DNA"/>
</dbReference>
<reference evidence="3" key="1">
    <citation type="submission" date="2015-01" db="EMBL/GenBank/DDBJ databases">
        <authorList>
            <person name="Paterson Steve"/>
        </authorList>
    </citation>
    <scope>NUCLEOTIDE SEQUENCE [LARGE SCALE GENOMIC DNA]</scope>
    <source>
        <strain evidence="3">OBR1</strain>
    </source>
</reference>
<evidence type="ECO:0000313" key="3">
    <source>
        <dbReference type="Proteomes" id="UP000044377"/>
    </source>
</evidence>
<dbReference type="AlphaFoldDB" id="A0A0G4K0P1"/>